<keyword evidence="2" id="KW-1185">Reference proteome</keyword>
<evidence type="ECO:0000313" key="2">
    <source>
        <dbReference type="Proteomes" id="UP000193247"/>
    </source>
</evidence>
<protein>
    <recommendedName>
        <fullName evidence="3">DUF4440 domain-containing protein</fullName>
    </recommendedName>
</protein>
<comment type="caution">
    <text evidence="1">The sequence shown here is derived from an EMBL/GenBank/DDBJ whole genome shotgun (WGS) entry which is preliminary data.</text>
</comment>
<gene>
    <name evidence="1" type="ORF">B8W66_03030</name>
</gene>
<sequence>MPLTIPATSERDDDGWADYPTPIVLTPAEAGDMSPGDADPAAAVIGFYAALMRGDDDLGGHLLWPDDDVIMRKLETLRGWTFRKLKIRSVRLRGTRKATMRIDFEIEIDGKRDDGTDEIKLVRDGDDGPWRIERPPT</sequence>
<evidence type="ECO:0008006" key="3">
    <source>
        <dbReference type="Google" id="ProtNLM"/>
    </source>
</evidence>
<reference evidence="1 2" key="1">
    <citation type="submission" date="2017-04" db="EMBL/GenBank/DDBJ databases">
        <title>The new phylogeny of genus Mycobacterium.</title>
        <authorList>
            <person name="Tortoli E."/>
            <person name="Trovato A."/>
            <person name="Cirillo D.M."/>
        </authorList>
    </citation>
    <scope>NUCLEOTIDE SEQUENCE [LARGE SCALE GENOMIC DNA]</scope>
    <source>
        <strain evidence="1 2">TBL 1200985</strain>
    </source>
</reference>
<evidence type="ECO:0000313" key="1">
    <source>
        <dbReference type="EMBL" id="OSC42538.1"/>
    </source>
</evidence>
<dbReference type="Proteomes" id="UP000193247">
    <property type="component" value="Unassembled WGS sequence"/>
</dbReference>
<accession>A0A1X2LZB1</accession>
<dbReference type="RefSeq" id="WP_085323549.1">
    <property type="nucleotide sequence ID" value="NZ_NCXP01000002.1"/>
</dbReference>
<name>A0A1X2LZB1_9MYCO</name>
<dbReference type="OrthoDB" id="4727024at2"/>
<dbReference type="STRING" id="1430326.B8W66_03030"/>
<proteinExistence type="predicted"/>
<dbReference type="EMBL" id="NCXP01000002">
    <property type="protein sequence ID" value="OSC42538.1"/>
    <property type="molecule type" value="Genomic_DNA"/>
</dbReference>
<dbReference type="AlphaFoldDB" id="A0A1X2LZB1"/>
<organism evidence="1 2">
    <name type="scientific">Mycobacterium decipiens</name>
    <dbReference type="NCBI Taxonomy" id="1430326"/>
    <lineage>
        <taxon>Bacteria</taxon>
        <taxon>Bacillati</taxon>
        <taxon>Actinomycetota</taxon>
        <taxon>Actinomycetes</taxon>
        <taxon>Mycobacteriales</taxon>
        <taxon>Mycobacteriaceae</taxon>
        <taxon>Mycobacterium</taxon>
    </lineage>
</organism>